<dbReference type="Gene3D" id="1.10.238.10">
    <property type="entry name" value="EF-hand"/>
    <property type="match status" value="1"/>
</dbReference>
<dbReference type="PANTHER" id="PTHR12281">
    <property type="entry name" value="RP42 RELATED"/>
    <property type="match status" value="1"/>
</dbReference>
<evidence type="ECO:0000259" key="3">
    <source>
        <dbReference type="PROSITE" id="PS51229"/>
    </source>
</evidence>
<dbReference type="GO" id="GO:0000151">
    <property type="term" value="C:ubiquitin ligase complex"/>
    <property type="evidence" value="ECO:0007669"/>
    <property type="project" value="TreeGrafter"/>
</dbReference>
<evidence type="ECO:0000313" key="5">
    <source>
        <dbReference type="RefSeq" id="XP_022427055.1"/>
    </source>
</evidence>
<keyword evidence="4" id="KW-1185">Reference proteome</keyword>
<evidence type="ECO:0000256" key="1">
    <source>
        <dbReference type="ARBA" id="ARBA00022786"/>
    </source>
</evidence>
<dbReference type="AlphaFoldDB" id="A0A2Y9MYU4"/>
<dbReference type="GO" id="GO:0031624">
    <property type="term" value="F:ubiquitin conjugating enzyme binding"/>
    <property type="evidence" value="ECO:0007669"/>
    <property type="project" value="TreeGrafter"/>
</dbReference>
<keyword evidence="1" id="KW-0833">Ubl conjugation pathway</keyword>
<dbReference type="FunFam" id="1.10.238.10:FF:000030">
    <property type="entry name" value="DCN1-like protein"/>
    <property type="match status" value="1"/>
</dbReference>
<dbReference type="CTD" id="54165"/>
<dbReference type="InterPro" id="IPR009060">
    <property type="entry name" value="UBA-like_sf"/>
</dbReference>
<dbReference type="InterPro" id="IPR014764">
    <property type="entry name" value="DCN-prot"/>
</dbReference>
<protein>
    <recommendedName>
        <fullName evidence="2">DCN1-like protein</fullName>
    </recommendedName>
    <alternativeName>
        <fullName evidence="2">Defective in cullin neddylation protein 1-like protein</fullName>
    </alternativeName>
</protein>
<dbReference type="Pfam" id="PF14555">
    <property type="entry name" value="UBA_4"/>
    <property type="match status" value="1"/>
</dbReference>
<dbReference type="SUPFAM" id="SSF46934">
    <property type="entry name" value="UBA-like"/>
    <property type="match status" value="1"/>
</dbReference>
<feature type="domain" description="DCUN1" evidence="3">
    <location>
        <begin position="94"/>
        <end position="213"/>
    </location>
</feature>
<dbReference type="InterPro" id="IPR005176">
    <property type="entry name" value="PONY_dom"/>
</dbReference>
<dbReference type="RefSeq" id="XP_022427055.1">
    <property type="nucleotide sequence ID" value="XM_022571347.2"/>
</dbReference>
<dbReference type="PANTHER" id="PTHR12281:SF10">
    <property type="entry name" value="DCN1-LIKE PROTEIN 1"/>
    <property type="match status" value="1"/>
</dbReference>
<organism evidence="4 5">
    <name type="scientific">Delphinapterus leucas</name>
    <name type="common">Beluga whale</name>
    <dbReference type="NCBI Taxonomy" id="9749"/>
    <lineage>
        <taxon>Eukaryota</taxon>
        <taxon>Metazoa</taxon>
        <taxon>Chordata</taxon>
        <taxon>Craniata</taxon>
        <taxon>Vertebrata</taxon>
        <taxon>Euteleostomi</taxon>
        <taxon>Mammalia</taxon>
        <taxon>Eutheria</taxon>
        <taxon>Laurasiatheria</taxon>
        <taxon>Artiodactyla</taxon>
        <taxon>Whippomorpha</taxon>
        <taxon>Cetacea</taxon>
        <taxon>Odontoceti</taxon>
        <taxon>Monodontidae</taxon>
        <taxon>Delphinapterus</taxon>
    </lineage>
</organism>
<dbReference type="FunFam" id="1.10.8.10:FF:000021">
    <property type="entry name" value="DCN1-like protein"/>
    <property type="match status" value="1"/>
</dbReference>
<gene>
    <name evidence="5" type="primary">DCUN1D1</name>
</gene>
<dbReference type="Proteomes" id="UP000248483">
    <property type="component" value="Unplaced"/>
</dbReference>
<dbReference type="PROSITE" id="PS51229">
    <property type="entry name" value="DCUN1"/>
    <property type="match status" value="1"/>
</dbReference>
<dbReference type="GO" id="GO:0045116">
    <property type="term" value="P:protein neddylation"/>
    <property type="evidence" value="ECO:0007669"/>
    <property type="project" value="TreeGrafter"/>
</dbReference>
<dbReference type="GeneID" id="111173553"/>
<reference evidence="5" key="1">
    <citation type="submission" date="2025-08" db="UniProtKB">
        <authorList>
            <consortium name="RefSeq"/>
        </authorList>
    </citation>
    <scope>IDENTIFICATION</scope>
    <source>
        <tissue evidence="5">Blood</tissue>
    </source>
</reference>
<dbReference type="GO" id="GO:0097602">
    <property type="term" value="F:cullin family protein binding"/>
    <property type="evidence" value="ECO:0007669"/>
    <property type="project" value="TreeGrafter"/>
</dbReference>
<dbReference type="Gene3D" id="1.10.8.10">
    <property type="entry name" value="DNA helicase RuvA subunit, C-terminal domain"/>
    <property type="match status" value="1"/>
</dbReference>
<accession>A0A2Y9MYU4</accession>
<dbReference type="GO" id="GO:0032182">
    <property type="term" value="F:ubiquitin-like protein binding"/>
    <property type="evidence" value="ECO:0007669"/>
    <property type="project" value="TreeGrafter"/>
</dbReference>
<evidence type="ECO:0000313" key="4">
    <source>
        <dbReference type="Proteomes" id="UP000248483"/>
    </source>
</evidence>
<proteinExistence type="predicted"/>
<evidence type="ECO:0000256" key="2">
    <source>
        <dbReference type="RuleBase" id="RU363131"/>
    </source>
</evidence>
<name>A0A2Y9MYU4_DELLE</name>
<sequence>MFKKQFVKLVSSPFFAWKMSYKLEDVVFKLSVYILNKLKSSQKDKVRQFMIFTQSSEKTAVSCLSQNDWKLDVATDNFFQNPELYIRESVKGSLDRKKLEQLYNRYKDPQDENKIGIDGIQQFCDDLALDPASISVLIIAWKFRAATQCEFSKQEFMDGMTELGCDSIEKLKAQIPKMEQELKEPGRFKDFYQFTFNFAKNPGQKGLELQYRK</sequence>
<dbReference type="Pfam" id="PF03556">
    <property type="entry name" value="Cullin_binding"/>
    <property type="match status" value="1"/>
</dbReference>